<dbReference type="GO" id="GO:0035999">
    <property type="term" value="P:tetrahydrofolate interconversion"/>
    <property type="evidence" value="ECO:0007669"/>
    <property type="project" value="UniProtKB-UniPathway"/>
</dbReference>
<evidence type="ECO:0000256" key="2">
    <source>
        <dbReference type="ARBA" id="ARBA00004777"/>
    </source>
</evidence>
<keyword evidence="4" id="KW-0285">Flavoprotein</keyword>
<dbReference type="AlphaFoldDB" id="A0A195B9Z2"/>
<proteinExistence type="inferred from homology"/>
<evidence type="ECO:0000256" key="1">
    <source>
        <dbReference type="ARBA" id="ARBA00001974"/>
    </source>
</evidence>
<evidence type="ECO:0000313" key="9">
    <source>
        <dbReference type="Proteomes" id="UP000078540"/>
    </source>
</evidence>
<comment type="cofactor">
    <cofactor evidence="1">
        <name>FAD</name>
        <dbReference type="ChEBI" id="CHEBI:57692"/>
    </cofactor>
</comment>
<dbReference type="GO" id="GO:0009086">
    <property type="term" value="P:methionine biosynthetic process"/>
    <property type="evidence" value="ECO:0007669"/>
    <property type="project" value="TreeGrafter"/>
</dbReference>
<accession>A0A195B9Z2</accession>
<comment type="pathway">
    <text evidence="2 7">One-carbon metabolism; tetrahydrofolate interconversion.</text>
</comment>
<evidence type="ECO:0000256" key="3">
    <source>
        <dbReference type="ARBA" id="ARBA00006743"/>
    </source>
</evidence>
<evidence type="ECO:0000256" key="5">
    <source>
        <dbReference type="ARBA" id="ARBA00022827"/>
    </source>
</evidence>
<keyword evidence="6" id="KW-0560">Oxidoreductase</keyword>
<evidence type="ECO:0000256" key="6">
    <source>
        <dbReference type="ARBA" id="ARBA00023002"/>
    </source>
</evidence>
<evidence type="ECO:0000256" key="4">
    <source>
        <dbReference type="ARBA" id="ARBA00022630"/>
    </source>
</evidence>
<dbReference type="Pfam" id="PF02219">
    <property type="entry name" value="MTHFR"/>
    <property type="match status" value="1"/>
</dbReference>
<dbReference type="InterPro" id="IPR003171">
    <property type="entry name" value="Mehydrof_redctse-like"/>
</dbReference>
<name>A0A195B9Z2_9HYME</name>
<gene>
    <name evidence="8" type="ORF">ALC53_08121</name>
</gene>
<dbReference type="PANTHER" id="PTHR45754">
    <property type="entry name" value="METHYLENETETRAHYDROFOLATE REDUCTASE"/>
    <property type="match status" value="1"/>
</dbReference>
<dbReference type="Proteomes" id="UP000078540">
    <property type="component" value="Unassembled WGS sequence"/>
</dbReference>
<organism evidence="8 9">
    <name type="scientific">Atta colombica</name>
    <dbReference type="NCBI Taxonomy" id="520822"/>
    <lineage>
        <taxon>Eukaryota</taxon>
        <taxon>Metazoa</taxon>
        <taxon>Ecdysozoa</taxon>
        <taxon>Arthropoda</taxon>
        <taxon>Hexapoda</taxon>
        <taxon>Insecta</taxon>
        <taxon>Pterygota</taxon>
        <taxon>Neoptera</taxon>
        <taxon>Endopterygota</taxon>
        <taxon>Hymenoptera</taxon>
        <taxon>Apocrita</taxon>
        <taxon>Aculeata</taxon>
        <taxon>Formicoidea</taxon>
        <taxon>Formicidae</taxon>
        <taxon>Myrmicinae</taxon>
        <taxon>Atta</taxon>
    </lineage>
</organism>
<sequence>MRNLILENDICERNDADGNDNPSISDFHIENPHKTIVNLRQLLNDKISKNEIFYSFEIVSTRKSGVFYRRFLIDMEEYSPLFYALTWHNEATSNNDGYLPLDLAENFPANTLLHLAAKDSLSENGDFEHAADLVVFIRQRFGDTFCVCVAGYPQMHPESPSKELDLHYLKAKVEAGADFIITQICFDSRVLINFVRDCREIGIQIPILPGILIPTNHACLEKMIDKCRLDVPIKIKEELARMKDDDQAVRKYSVDLIAQIITDVIRNGATYGFHLFTLNRLSLVTEICKHIESFKAEKL</sequence>
<dbReference type="InterPro" id="IPR029041">
    <property type="entry name" value="FAD-linked_oxidoreductase-like"/>
</dbReference>
<dbReference type="PANTHER" id="PTHR45754:SF3">
    <property type="entry name" value="METHYLENETETRAHYDROFOLATE REDUCTASE (NADPH)"/>
    <property type="match status" value="1"/>
</dbReference>
<keyword evidence="5" id="KW-0274">FAD</keyword>
<dbReference type="GO" id="GO:0005829">
    <property type="term" value="C:cytosol"/>
    <property type="evidence" value="ECO:0007669"/>
    <property type="project" value="TreeGrafter"/>
</dbReference>
<comment type="similarity">
    <text evidence="3">Belongs to the methylenetetrahydrofolate reductase family.</text>
</comment>
<protein>
    <submittedName>
        <fullName evidence="8">Methylenetetrahydrofolate reductase</fullName>
    </submittedName>
</protein>
<dbReference type="CDD" id="cd00537">
    <property type="entry name" value="MTHFR"/>
    <property type="match status" value="1"/>
</dbReference>
<keyword evidence="9" id="KW-1185">Reference proteome</keyword>
<dbReference type="GO" id="GO:0071949">
    <property type="term" value="F:FAD binding"/>
    <property type="evidence" value="ECO:0007669"/>
    <property type="project" value="TreeGrafter"/>
</dbReference>
<evidence type="ECO:0000313" key="8">
    <source>
        <dbReference type="EMBL" id="KYM81353.1"/>
    </source>
</evidence>
<dbReference type="GO" id="GO:0004489">
    <property type="term" value="F:methylenetetrahydrofolate reductase [NAD(P)H] activity"/>
    <property type="evidence" value="ECO:0007669"/>
    <property type="project" value="InterPro"/>
</dbReference>
<dbReference type="UniPathway" id="UPA00193"/>
<reference evidence="8 9" key="1">
    <citation type="submission" date="2015-09" db="EMBL/GenBank/DDBJ databases">
        <title>Atta colombica WGS genome.</title>
        <authorList>
            <person name="Nygaard S."/>
            <person name="Hu H."/>
            <person name="Boomsma J."/>
            <person name="Zhang G."/>
        </authorList>
    </citation>
    <scope>NUCLEOTIDE SEQUENCE [LARGE SCALE GENOMIC DNA]</scope>
    <source>
        <strain evidence="8">Treedump-2</strain>
        <tissue evidence="8">Whole body</tissue>
    </source>
</reference>
<evidence type="ECO:0000256" key="7">
    <source>
        <dbReference type="RuleBase" id="RU004254"/>
    </source>
</evidence>
<dbReference type="STRING" id="520822.A0A195B9Z2"/>
<dbReference type="Gene3D" id="3.20.20.220">
    <property type="match status" value="1"/>
</dbReference>
<dbReference type="SUPFAM" id="SSF51730">
    <property type="entry name" value="FAD-linked oxidoreductase"/>
    <property type="match status" value="1"/>
</dbReference>
<dbReference type="EMBL" id="KQ976537">
    <property type="protein sequence ID" value="KYM81353.1"/>
    <property type="molecule type" value="Genomic_DNA"/>
</dbReference>